<dbReference type="GO" id="GO:0008783">
    <property type="term" value="F:agmatinase activity"/>
    <property type="evidence" value="ECO:0007669"/>
    <property type="project" value="TreeGrafter"/>
</dbReference>
<proteinExistence type="inferred from homology"/>
<comment type="similarity">
    <text evidence="1">Belongs to the arginase family.</text>
</comment>
<dbReference type="InterPro" id="IPR006035">
    <property type="entry name" value="Ureohydrolase"/>
</dbReference>
<dbReference type="SUPFAM" id="SSF52768">
    <property type="entry name" value="Arginase/deacetylase"/>
    <property type="match status" value="1"/>
</dbReference>
<name>A0A9D2FPS6_9FIRM</name>
<comment type="caution">
    <text evidence="2">The sequence shown here is derived from an EMBL/GenBank/DDBJ whole genome shotgun (WGS) entry which is preliminary data.</text>
</comment>
<evidence type="ECO:0000256" key="1">
    <source>
        <dbReference type="PROSITE-ProRule" id="PRU00742"/>
    </source>
</evidence>
<dbReference type="EMBL" id="DXBG01000111">
    <property type="protein sequence ID" value="HIZ65158.1"/>
    <property type="molecule type" value="Genomic_DNA"/>
</dbReference>
<reference evidence="2" key="2">
    <citation type="submission" date="2021-04" db="EMBL/GenBank/DDBJ databases">
        <authorList>
            <person name="Gilroy R."/>
        </authorList>
    </citation>
    <scope>NUCLEOTIDE SEQUENCE</scope>
    <source>
        <strain evidence="2">1068</strain>
    </source>
</reference>
<dbReference type="PROSITE" id="PS51409">
    <property type="entry name" value="ARGINASE_2"/>
    <property type="match status" value="1"/>
</dbReference>
<evidence type="ECO:0000313" key="3">
    <source>
        <dbReference type="Proteomes" id="UP000824056"/>
    </source>
</evidence>
<dbReference type="Proteomes" id="UP000824056">
    <property type="component" value="Unassembled WGS sequence"/>
</dbReference>
<dbReference type="PANTHER" id="PTHR11358:SF41">
    <property type="entry name" value="ARGINASE"/>
    <property type="match status" value="1"/>
</dbReference>
<organism evidence="2 3">
    <name type="scientific">Candidatus Blautia pullicola</name>
    <dbReference type="NCBI Taxonomy" id="2838498"/>
    <lineage>
        <taxon>Bacteria</taxon>
        <taxon>Bacillati</taxon>
        <taxon>Bacillota</taxon>
        <taxon>Clostridia</taxon>
        <taxon>Lachnospirales</taxon>
        <taxon>Lachnospiraceae</taxon>
        <taxon>Blautia</taxon>
    </lineage>
</organism>
<sequence length="264" mass="30878">MTENKVIMDFSGIYREEGYSFGSSCTWLDFRNLQGVNGYCEPRAMEEIREKIKELSYEGIHFLDSGNYHYLSKFWLEKIEEPFSLLVFDNHTDMQEAAFFGLLSCGSWVKDQLDTNGFLKEVCVLGPSRQAFEECSREDRRRIREIPAEEFSKENLLEDFLERNSQLPLYLSIDKDLLSTEAARTNWDQGEVSLSSLLSWIRQAFEKRYILGADICGENPQDTQEPPRREDLEINGRTNRTLLELLEHEMSSQKENTEKNRSYT</sequence>
<evidence type="ECO:0000313" key="2">
    <source>
        <dbReference type="EMBL" id="HIZ65158.1"/>
    </source>
</evidence>
<dbReference type="Pfam" id="PF00491">
    <property type="entry name" value="Arginase"/>
    <property type="match status" value="1"/>
</dbReference>
<dbReference type="InterPro" id="IPR023696">
    <property type="entry name" value="Ureohydrolase_dom_sf"/>
</dbReference>
<dbReference type="PANTHER" id="PTHR11358">
    <property type="entry name" value="ARGINASE/AGMATINASE"/>
    <property type="match status" value="1"/>
</dbReference>
<dbReference type="GO" id="GO:0046872">
    <property type="term" value="F:metal ion binding"/>
    <property type="evidence" value="ECO:0007669"/>
    <property type="project" value="InterPro"/>
</dbReference>
<dbReference type="Gene3D" id="3.40.800.10">
    <property type="entry name" value="Ureohydrolase domain"/>
    <property type="match status" value="1"/>
</dbReference>
<accession>A0A9D2FPS6</accession>
<dbReference type="AlphaFoldDB" id="A0A9D2FPS6"/>
<reference evidence="2" key="1">
    <citation type="journal article" date="2021" name="PeerJ">
        <title>Extensive microbial diversity within the chicken gut microbiome revealed by metagenomics and culture.</title>
        <authorList>
            <person name="Gilroy R."/>
            <person name="Ravi A."/>
            <person name="Getino M."/>
            <person name="Pursley I."/>
            <person name="Horton D.L."/>
            <person name="Alikhan N.F."/>
            <person name="Baker D."/>
            <person name="Gharbi K."/>
            <person name="Hall N."/>
            <person name="Watson M."/>
            <person name="Adriaenssens E.M."/>
            <person name="Foster-Nyarko E."/>
            <person name="Jarju S."/>
            <person name="Secka A."/>
            <person name="Antonio M."/>
            <person name="Oren A."/>
            <person name="Chaudhuri R.R."/>
            <person name="La Ragione R."/>
            <person name="Hildebrand F."/>
            <person name="Pallen M.J."/>
        </authorList>
    </citation>
    <scope>NUCLEOTIDE SEQUENCE</scope>
    <source>
        <strain evidence="2">1068</strain>
    </source>
</reference>
<protein>
    <submittedName>
        <fullName evidence="2">Arginase family protein</fullName>
    </submittedName>
</protein>
<gene>
    <name evidence="2" type="ORF">H9809_04535</name>
</gene>
<dbReference type="GO" id="GO:0033389">
    <property type="term" value="P:putrescine biosynthetic process from arginine, via agmatine"/>
    <property type="evidence" value="ECO:0007669"/>
    <property type="project" value="TreeGrafter"/>
</dbReference>